<name>A0ABP0JWH4_9DINO</name>
<protein>
    <submittedName>
        <fullName evidence="1">UPF0565 protein C2orf69</fullName>
    </submittedName>
</protein>
<proteinExistence type="predicted"/>
<dbReference type="Proteomes" id="UP001642464">
    <property type="component" value="Unassembled WGS sequence"/>
</dbReference>
<comment type="caution">
    <text evidence="1">The sequence shown here is derived from an EMBL/GenBank/DDBJ whole genome shotgun (WGS) entry which is preliminary data.</text>
</comment>
<keyword evidence="2" id="KW-1185">Reference proteome</keyword>
<dbReference type="PANTHER" id="PTHR31296">
    <property type="entry name" value="UPF0565 PROTEIN C2ORF69"/>
    <property type="match status" value="1"/>
</dbReference>
<evidence type="ECO:0000313" key="1">
    <source>
        <dbReference type="EMBL" id="CAK9018811.1"/>
    </source>
</evidence>
<sequence length="320" mass="36389">MRVQTLCATGAEGQRNTVDVVIRGRPQGTIVFFPGDISAGREEMKADEESREWLEWNTEAICELLAKRCPVSMRVVLVRPSRMRQGFSCYDHFLTTNLNGDPLDGEYDPEGSCSLHLLMLLQDLSRTLNISEDEFFSSFHILAFSKGGVVINQLLAELGADVCVEGSRKLLAVTRSIGWLDPGVNEGSCVFLTNEELLRRAGRRLRGVTPPTTLFAVFTPFQLAVESYGFEYPEEEEAATSEELGLDLVQSIMKEEEVPFEVEFCCFDREPTMQTHFHVLKEFRTWRFSRKAWNGQMTNKERESFTRRITLTLSRSCVLM</sequence>
<dbReference type="EMBL" id="CAXAMM010008891">
    <property type="protein sequence ID" value="CAK9018811.1"/>
    <property type="molecule type" value="Genomic_DNA"/>
</dbReference>
<accession>A0ABP0JWH4</accession>
<evidence type="ECO:0000313" key="2">
    <source>
        <dbReference type="Proteomes" id="UP001642464"/>
    </source>
</evidence>
<dbReference type="PANTHER" id="PTHR31296:SF1">
    <property type="entry name" value="MITOCHONDRIAL PROTEIN C2ORF69"/>
    <property type="match status" value="1"/>
</dbReference>
<gene>
    <name evidence="1" type="ORF">SCF082_LOCUS14243</name>
</gene>
<dbReference type="InterPro" id="IPR018881">
    <property type="entry name" value="C2orf69_mit"/>
</dbReference>
<organism evidence="1 2">
    <name type="scientific">Durusdinium trenchii</name>
    <dbReference type="NCBI Taxonomy" id="1381693"/>
    <lineage>
        <taxon>Eukaryota</taxon>
        <taxon>Sar</taxon>
        <taxon>Alveolata</taxon>
        <taxon>Dinophyceae</taxon>
        <taxon>Suessiales</taxon>
        <taxon>Symbiodiniaceae</taxon>
        <taxon>Durusdinium</taxon>
    </lineage>
</organism>
<dbReference type="Pfam" id="PF10561">
    <property type="entry name" value="C2orf69"/>
    <property type="match status" value="2"/>
</dbReference>
<reference evidence="1 2" key="1">
    <citation type="submission" date="2024-02" db="EMBL/GenBank/DDBJ databases">
        <authorList>
            <person name="Chen Y."/>
            <person name="Shah S."/>
            <person name="Dougan E. K."/>
            <person name="Thang M."/>
            <person name="Chan C."/>
        </authorList>
    </citation>
    <scope>NUCLEOTIDE SEQUENCE [LARGE SCALE GENOMIC DNA]</scope>
</reference>